<sequence length="226" mass="23607">MAARPPPLPADPAVPVEPVVVIGGVECRRGRDIGGDRPGERRRGRGRRAQHGGGRGQRQGCAQHCPAHSNAVGTHVNSFREVEIEPAAAPKGPALPQFSVDHRGGTARKTHGPVLRQPSAPVSPDTPRARTARPEIVQYGYVTPSVPVFLASAEHDEGAPFAAVRAVAGGWCGRGTAVELESNGEIPLISGPIGTHVLSFFPALVASNQWITDRLAGIPAPVNCAP</sequence>
<protein>
    <recommendedName>
        <fullName evidence="4">Alpha/beta hydrolase</fullName>
    </recommendedName>
</protein>
<evidence type="ECO:0008006" key="4">
    <source>
        <dbReference type="Google" id="ProtNLM"/>
    </source>
</evidence>
<dbReference type="AlphaFoldDB" id="A0A3M2L0M0"/>
<dbReference type="InterPro" id="IPR029058">
    <property type="entry name" value="AB_hydrolase_fold"/>
</dbReference>
<dbReference type="Pfam" id="PF03583">
    <property type="entry name" value="LIP"/>
    <property type="match status" value="1"/>
</dbReference>
<organism evidence="2 3">
    <name type="scientific">Nocardia stercoris</name>
    <dbReference type="NCBI Taxonomy" id="2483361"/>
    <lineage>
        <taxon>Bacteria</taxon>
        <taxon>Bacillati</taxon>
        <taxon>Actinomycetota</taxon>
        <taxon>Actinomycetes</taxon>
        <taxon>Mycobacteriales</taxon>
        <taxon>Nocardiaceae</taxon>
        <taxon>Nocardia</taxon>
    </lineage>
</organism>
<reference evidence="2 3" key="1">
    <citation type="submission" date="2018-10" db="EMBL/GenBank/DDBJ databases">
        <title>Isolation from cow dung.</title>
        <authorList>
            <person name="Ling L."/>
        </authorList>
    </citation>
    <scope>NUCLEOTIDE SEQUENCE [LARGE SCALE GENOMIC DNA]</scope>
    <source>
        <strain evidence="2 3">NEAU-LL90</strain>
    </source>
</reference>
<feature type="region of interest" description="Disordered" evidence="1">
    <location>
        <begin position="107"/>
        <end position="129"/>
    </location>
</feature>
<dbReference type="GO" id="GO:0004806">
    <property type="term" value="F:triacylglycerol lipase activity"/>
    <property type="evidence" value="ECO:0007669"/>
    <property type="project" value="InterPro"/>
</dbReference>
<evidence type="ECO:0000256" key="1">
    <source>
        <dbReference type="SAM" id="MobiDB-lite"/>
    </source>
</evidence>
<name>A0A3M2L0M0_9NOCA</name>
<feature type="region of interest" description="Disordered" evidence="1">
    <location>
        <begin position="28"/>
        <end position="63"/>
    </location>
</feature>
<proteinExistence type="predicted"/>
<dbReference type="GO" id="GO:0016042">
    <property type="term" value="P:lipid catabolic process"/>
    <property type="evidence" value="ECO:0007669"/>
    <property type="project" value="InterPro"/>
</dbReference>
<dbReference type="InterPro" id="IPR005152">
    <property type="entry name" value="Lipase_secreted"/>
</dbReference>
<dbReference type="Gene3D" id="3.40.50.1820">
    <property type="entry name" value="alpha/beta hydrolase"/>
    <property type="match status" value="1"/>
</dbReference>
<gene>
    <name evidence="2" type="ORF">EBN03_18015</name>
</gene>
<accession>A0A3M2L0M0</accession>
<keyword evidence="3" id="KW-1185">Reference proteome</keyword>
<comment type="caution">
    <text evidence="2">The sequence shown here is derived from an EMBL/GenBank/DDBJ whole genome shotgun (WGS) entry which is preliminary data.</text>
</comment>
<dbReference type="Proteomes" id="UP000279275">
    <property type="component" value="Unassembled WGS sequence"/>
</dbReference>
<dbReference type="EMBL" id="RFFH01000007">
    <property type="protein sequence ID" value="RMI31267.1"/>
    <property type="molecule type" value="Genomic_DNA"/>
</dbReference>
<evidence type="ECO:0000313" key="2">
    <source>
        <dbReference type="EMBL" id="RMI31267.1"/>
    </source>
</evidence>
<feature type="compositionally biased region" description="Basic and acidic residues" evidence="1">
    <location>
        <begin position="28"/>
        <end position="41"/>
    </location>
</feature>
<evidence type="ECO:0000313" key="3">
    <source>
        <dbReference type="Proteomes" id="UP000279275"/>
    </source>
</evidence>